<reference evidence="2 3" key="1">
    <citation type="submission" date="2020-08" db="EMBL/GenBank/DDBJ databases">
        <title>Genomic Encyclopedia of Type Strains, Phase IV (KMG-IV): sequencing the most valuable type-strain genomes for metagenomic binning, comparative biology and taxonomic classification.</title>
        <authorList>
            <person name="Goeker M."/>
        </authorList>
    </citation>
    <scope>NUCLEOTIDE SEQUENCE [LARGE SCALE GENOMIC DNA]</scope>
    <source>
        <strain evidence="2 3">DSM 14878</strain>
    </source>
</reference>
<dbReference type="Proteomes" id="UP000532936">
    <property type="component" value="Unassembled WGS sequence"/>
</dbReference>
<sequence>MHYAPLILPAGLVLAACAAVPTGPEISTGTTVVAVTALYRERIMLPPGHVLTVRIEDVSRADAPAVVLAEGSEPLTGAPPYRVSLGFPTAQIDPRHTYAARAEIRDVTGALVFITDTRHAVLTQGAPASAEIVLKSAR</sequence>
<dbReference type="Pfam" id="PF09619">
    <property type="entry name" value="YscW"/>
    <property type="match status" value="1"/>
</dbReference>
<protein>
    <submittedName>
        <fullName evidence="2">Putative lipoprotein</fullName>
    </submittedName>
</protein>
<dbReference type="PANTHER" id="PTHR38013">
    <property type="entry name" value="GLYCOPROTEIN/POLYSACCHARIDE METABOLISM"/>
    <property type="match status" value="1"/>
</dbReference>
<evidence type="ECO:0000313" key="3">
    <source>
        <dbReference type="Proteomes" id="UP000532936"/>
    </source>
</evidence>
<organism evidence="2 3">
    <name type="scientific">Brevundimonas mediterranea</name>
    <dbReference type="NCBI Taxonomy" id="74329"/>
    <lineage>
        <taxon>Bacteria</taxon>
        <taxon>Pseudomonadati</taxon>
        <taxon>Pseudomonadota</taxon>
        <taxon>Alphaproteobacteria</taxon>
        <taxon>Caulobacterales</taxon>
        <taxon>Caulobacteraceae</taxon>
        <taxon>Brevundimonas</taxon>
    </lineage>
</organism>
<dbReference type="AlphaFoldDB" id="A0A7W6EYZ7"/>
<dbReference type="PANTHER" id="PTHR38013:SF1">
    <property type="entry name" value="GLYCOPROTEIN_POLYSACCHARIDE METABOLISM"/>
    <property type="match status" value="1"/>
</dbReference>
<feature type="signal peptide" evidence="1">
    <location>
        <begin position="1"/>
        <end position="18"/>
    </location>
</feature>
<evidence type="ECO:0000313" key="2">
    <source>
        <dbReference type="EMBL" id="MBB3871168.1"/>
    </source>
</evidence>
<dbReference type="InterPro" id="IPR053196">
    <property type="entry name" value="Lipoprotein_YbaY-like"/>
</dbReference>
<keyword evidence="1" id="KW-0732">Signal</keyword>
<dbReference type="EMBL" id="JACIDA010000001">
    <property type="protein sequence ID" value="MBB3871168.1"/>
    <property type="molecule type" value="Genomic_DNA"/>
</dbReference>
<comment type="caution">
    <text evidence="2">The sequence shown here is derived from an EMBL/GenBank/DDBJ whole genome shotgun (WGS) entry which is preliminary data.</text>
</comment>
<evidence type="ECO:0000256" key="1">
    <source>
        <dbReference type="SAM" id="SignalP"/>
    </source>
</evidence>
<feature type="chain" id="PRO_5030652591" evidence="1">
    <location>
        <begin position="19"/>
        <end position="138"/>
    </location>
</feature>
<proteinExistence type="predicted"/>
<accession>A0A7W6EYZ7</accession>
<keyword evidence="2" id="KW-0449">Lipoprotein</keyword>
<dbReference type="RefSeq" id="WP_183195404.1">
    <property type="nucleotide sequence ID" value="NZ_JACIDA010000001.1"/>
</dbReference>
<dbReference type="InterPro" id="IPR039366">
    <property type="entry name" value="Pilotin"/>
</dbReference>
<gene>
    <name evidence="2" type="ORF">GGR11_000682</name>
</gene>
<name>A0A7W6EYZ7_9CAUL</name>